<sequence length="101" mass="11560">MNSRPRSRFGATRGEYTTQNKLTTSPVPFIEQRYLRSITPVASQITINSENSSAYLHTNLSNFLQPHLFWQVFFIVHLQTSANRKTLTQDISTSLFGILLI</sequence>
<reference evidence="1" key="2">
    <citation type="submission" date="2012-12" db="EMBL/GenBank/DDBJ databases">
        <authorList>
            <consortium name="WormBase Consortium"/>
            <person name="Ghedin E."/>
            <person name="Paulini M."/>
        </authorList>
    </citation>
    <scope>NUCLEOTIDE SEQUENCE</scope>
    <source>
        <strain evidence="1">FR3</strain>
    </source>
</reference>
<dbReference type="AlphaFoldDB" id="A0A1I9GF40"/>
<dbReference type="EMBL" id="LN856931">
    <property type="protein sequence ID" value="CDP94680.1"/>
    <property type="molecule type" value="Genomic_DNA"/>
</dbReference>
<organism evidence="1">
    <name type="scientific">Brugia malayi</name>
    <name type="common">Filarial nematode worm</name>
    <dbReference type="NCBI Taxonomy" id="6279"/>
    <lineage>
        <taxon>Eukaryota</taxon>
        <taxon>Metazoa</taxon>
        <taxon>Ecdysozoa</taxon>
        <taxon>Nematoda</taxon>
        <taxon>Chromadorea</taxon>
        <taxon>Rhabditida</taxon>
        <taxon>Spirurina</taxon>
        <taxon>Spiruromorpha</taxon>
        <taxon>Filarioidea</taxon>
        <taxon>Onchocercidae</taxon>
        <taxon>Brugia</taxon>
    </lineage>
</organism>
<gene>
    <name evidence="1" type="primary">Bm1269</name>
    <name evidence="1" type="ORF">BM_Bm1269</name>
</gene>
<name>A0A1I9GF40_BRUMA</name>
<accession>A0A1I9GF40</accession>
<reference evidence="1" key="1">
    <citation type="journal article" date="2007" name="Science">
        <title>Draft genome of the filarial nematode parasite Brugia malayi.</title>
        <authorList>
            <person name="Ghedin E."/>
            <person name="Wang S."/>
            <person name="Spiro D."/>
            <person name="Caler E."/>
            <person name="Zhao Q."/>
            <person name="Crabtree J."/>
            <person name="Allen J.E."/>
            <person name="Delcher A.L."/>
            <person name="Guiliano D.B."/>
            <person name="Miranda-Saavedra D."/>
            <person name="Angiuoli S.V."/>
            <person name="Creasy T."/>
            <person name="Amedeo P."/>
            <person name="Haas B."/>
            <person name="El-Sayed N.M."/>
            <person name="Wortman J.R."/>
            <person name="Feldblyum T."/>
            <person name="Tallon L."/>
            <person name="Schatz M."/>
            <person name="Shumway M."/>
            <person name="Koo H."/>
            <person name="Salzberg S.L."/>
            <person name="Schobel S."/>
            <person name="Pertea M."/>
            <person name="Pop M."/>
            <person name="White O."/>
            <person name="Barton G.J."/>
            <person name="Carlow C.K."/>
            <person name="Crawford M.J."/>
            <person name="Daub J."/>
            <person name="Dimmic M.W."/>
            <person name="Estes C.F."/>
            <person name="Foster J.M."/>
            <person name="Ganatra M."/>
            <person name="Gregory W.F."/>
            <person name="Johnson N.M."/>
            <person name="Jin J."/>
            <person name="Komuniecki R."/>
            <person name="Korf I."/>
            <person name="Kumar S."/>
            <person name="Laney S."/>
            <person name="Li B.W."/>
            <person name="Li W."/>
            <person name="Lindblom T.H."/>
            <person name="Lustigman S."/>
            <person name="Ma D."/>
            <person name="Maina C.V."/>
            <person name="Martin D.M."/>
            <person name="McCarter J.P."/>
            <person name="McReynolds L."/>
            <person name="Mitreva M."/>
            <person name="Nutman T.B."/>
            <person name="Parkinson J."/>
            <person name="Peregrin-Alvarez J.M."/>
            <person name="Poole C."/>
            <person name="Ren Q."/>
            <person name="Saunders L."/>
            <person name="Sluder A.E."/>
            <person name="Smith K."/>
            <person name="Stanke M."/>
            <person name="Unnasch T.R."/>
            <person name="Ware J."/>
            <person name="Wei A.D."/>
            <person name="Weil G."/>
            <person name="Williams D.J."/>
            <person name="Zhang Y."/>
            <person name="Williams S.A."/>
            <person name="Fraser-Liggett C."/>
            <person name="Slatko B."/>
            <person name="Blaxter M.L."/>
            <person name="Scott A.L."/>
        </authorList>
    </citation>
    <scope>NUCLEOTIDE SEQUENCE</scope>
    <source>
        <strain evidence="1">FR3</strain>
    </source>
</reference>
<proteinExistence type="predicted"/>
<evidence type="ECO:0000313" key="1">
    <source>
        <dbReference type="EMBL" id="CDP94680.1"/>
    </source>
</evidence>
<protein>
    <submittedName>
        <fullName evidence="1">Bm1269, isoform a</fullName>
    </submittedName>
</protein>